<name>A0A9P3LME3_9APHY</name>
<reference evidence="1 2" key="1">
    <citation type="submission" date="2021-08" db="EMBL/GenBank/DDBJ databases">
        <title>Draft Genome Sequence of Phanerochaete sordida strain YK-624.</title>
        <authorList>
            <person name="Mori T."/>
            <person name="Dohra H."/>
            <person name="Suzuki T."/>
            <person name="Kawagishi H."/>
            <person name="Hirai H."/>
        </authorList>
    </citation>
    <scope>NUCLEOTIDE SEQUENCE [LARGE SCALE GENOMIC DNA]</scope>
    <source>
        <strain evidence="1 2">YK-624</strain>
    </source>
</reference>
<evidence type="ECO:0000313" key="1">
    <source>
        <dbReference type="EMBL" id="GJE99609.1"/>
    </source>
</evidence>
<comment type="caution">
    <text evidence="1">The sequence shown here is derived from an EMBL/GenBank/DDBJ whole genome shotgun (WGS) entry which is preliminary data.</text>
</comment>
<dbReference type="AlphaFoldDB" id="A0A9P3LME3"/>
<evidence type="ECO:0000313" key="2">
    <source>
        <dbReference type="Proteomes" id="UP000703269"/>
    </source>
</evidence>
<accession>A0A9P3LME3</accession>
<proteinExistence type="predicted"/>
<sequence length="117" mass="12922">MLSYSRGSAADLLRQYSYVRYLCKESISVPCTHETLASGFGTALRLSCESCSGLRSQGRMPLCCRRTPLPPCSITLPTLLFLVLRLFCDALTSQHNLRVPTIRGLAAGCVSRLHIWS</sequence>
<dbReference type="Proteomes" id="UP000703269">
    <property type="component" value="Unassembled WGS sequence"/>
</dbReference>
<dbReference type="EMBL" id="BPQB01000114">
    <property type="protein sequence ID" value="GJE99609.1"/>
    <property type="molecule type" value="Genomic_DNA"/>
</dbReference>
<organism evidence="1 2">
    <name type="scientific">Phanerochaete sordida</name>
    <dbReference type="NCBI Taxonomy" id="48140"/>
    <lineage>
        <taxon>Eukaryota</taxon>
        <taxon>Fungi</taxon>
        <taxon>Dikarya</taxon>
        <taxon>Basidiomycota</taxon>
        <taxon>Agaricomycotina</taxon>
        <taxon>Agaricomycetes</taxon>
        <taxon>Polyporales</taxon>
        <taxon>Phanerochaetaceae</taxon>
        <taxon>Phanerochaete</taxon>
    </lineage>
</organism>
<keyword evidence="2" id="KW-1185">Reference proteome</keyword>
<protein>
    <submittedName>
        <fullName evidence="1">Uncharacterized protein</fullName>
    </submittedName>
</protein>
<gene>
    <name evidence="1" type="ORF">PsYK624_158790</name>
</gene>